<sequence>MTAALSPRRVAVLGGTGSVGRQVCAAFAAQGHEVTAVARRPAASPVPYRFVPLDLVATGGRELAAFLAREGVDTVVNAFTGWGPDETEMRRLNVRPVEHVVDALRRLPGRPRLVHVGTLHEYGPVPEGSSLHEGLTPAPDSLYARVKLAASETVLGAAGPDGVDGVVVRLANTLGPYPAAETFLGSLARRLRDTGRSEVIELTVSDARRDFVDVRDAAEAVVRAAVLPAAPRVLNIGSGTAVSVRSLVGELLRAAGLPADTVKETGGTVRSHGGDWTRADISLAASALGWRPRFTVAESMAAMWDSLRG</sequence>
<accession>A0ABQ3RHX4</accession>
<dbReference type="InterPro" id="IPR036291">
    <property type="entry name" value="NAD(P)-bd_dom_sf"/>
</dbReference>
<organism evidence="2 3">
    <name type="scientific">Streptomyces rubradiris</name>
    <name type="common">Streptomyces achromogenes subsp. rubradiris</name>
    <dbReference type="NCBI Taxonomy" id="285531"/>
    <lineage>
        <taxon>Bacteria</taxon>
        <taxon>Bacillati</taxon>
        <taxon>Actinomycetota</taxon>
        <taxon>Actinomycetes</taxon>
        <taxon>Kitasatosporales</taxon>
        <taxon>Streptomycetaceae</taxon>
        <taxon>Streptomyces</taxon>
    </lineage>
</organism>
<keyword evidence="3" id="KW-1185">Reference proteome</keyword>
<protein>
    <submittedName>
        <fullName evidence="2">Reductase</fullName>
    </submittedName>
</protein>
<proteinExistence type="predicted"/>
<dbReference type="RefSeq" id="WP_189999447.1">
    <property type="nucleotide sequence ID" value="NZ_BNCB01000028.1"/>
</dbReference>
<feature type="domain" description="NAD-dependent epimerase/dehydratase" evidence="1">
    <location>
        <begin position="10"/>
        <end position="237"/>
    </location>
</feature>
<dbReference type="InterPro" id="IPR001509">
    <property type="entry name" value="Epimerase_deHydtase"/>
</dbReference>
<dbReference type="EMBL" id="BNEA01000015">
    <property type="protein sequence ID" value="GHI55462.1"/>
    <property type="molecule type" value="Genomic_DNA"/>
</dbReference>
<evidence type="ECO:0000313" key="3">
    <source>
        <dbReference type="Proteomes" id="UP000646738"/>
    </source>
</evidence>
<dbReference type="Gene3D" id="3.40.50.720">
    <property type="entry name" value="NAD(P)-binding Rossmann-like Domain"/>
    <property type="match status" value="1"/>
</dbReference>
<reference evidence="3" key="1">
    <citation type="submission" date="2023-07" db="EMBL/GenBank/DDBJ databases">
        <title>Whole genome shotgun sequence of Streptomyces achromogenes subsp. rubradiris NBRC 14000.</title>
        <authorList>
            <person name="Komaki H."/>
            <person name="Tamura T."/>
        </authorList>
    </citation>
    <scope>NUCLEOTIDE SEQUENCE [LARGE SCALE GENOMIC DNA]</scope>
    <source>
        <strain evidence="3">NBRC 14000</strain>
    </source>
</reference>
<comment type="caution">
    <text evidence="2">The sequence shown here is derived from an EMBL/GenBank/DDBJ whole genome shotgun (WGS) entry which is preliminary data.</text>
</comment>
<dbReference type="PANTHER" id="PTHR43245">
    <property type="entry name" value="BIFUNCTIONAL POLYMYXIN RESISTANCE PROTEIN ARNA"/>
    <property type="match status" value="1"/>
</dbReference>
<dbReference type="InterPro" id="IPR050177">
    <property type="entry name" value="Lipid_A_modif_metabolic_enz"/>
</dbReference>
<evidence type="ECO:0000313" key="2">
    <source>
        <dbReference type="EMBL" id="GHI55462.1"/>
    </source>
</evidence>
<dbReference type="Pfam" id="PF01370">
    <property type="entry name" value="Epimerase"/>
    <property type="match status" value="1"/>
</dbReference>
<dbReference type="Proteomes" id="UP000646738">
    <property type="component" value="Unassembled WGS sequence"/>
</dbReference>
<dbReference type="SUPFAM" id="SSF51735">
    <property type="entry name" value="NAD(P)-binding Rossmann-fold domains"/>
    <property type="match status" value="1"/>
</dbReference>
<gene>
    <name evidence="2" type="ORF">Srubr_53080</name>
</gene>
<evidence type="ECO:0000259" key="1">
    <source>
        <dbReference type="Pfam" id="PF01370"/>
    </source>
</evidence>
<name>A0ABQ3RHX4_STRRR</name>